<organism evidence="2">
    <name type="scientific">freshwater metagenome</name>
    <dbReference type="NCBI Taxonomy" id="449393"/>
    <lineage>
        <taxon>unclassified sequences</taxon>
        <taxon>metagenomes</taxon>
        <taxon>ecological metagenomes</taxon>
    </lineage>
</organism>
<accession>A0A6J6HST1</accession>
<protein>
    <submittedName>
        <fullName evidence="2">Unannotated protein</fullName>
    </submittedName>
</protein>
<proteinExistence type="predicted"/>
<gene>
    <name evidence="2" type="ORF">UFOPK1835_01380</name>
</gene>
<reference evidence="2" key="1">
    <citation type="submission" date="2020-05" db="EMBL/GenBank/DDBJ databases">
        <authorList>
            <person name="Chiriac C."/>
            <person name="Salcher M."/>
            <person name="Ghai R."/>
            <person name="Kavagutti S V."/>
        </authorList>
    </citation>
    <scope>NUCLEOTIDE SEQUENCE</scope>
</reference>
<name>A0A6J6HST1_9ZZZZ</name>
<feature type="region of interest" description="Disordered" evidence="1">
    <location>
        <begin position="202"/>
        <end position="229"/>
    </location>
</feature>
<sequence>MRVLTGAVDVGQSQCREIGAVQCPEGVEIIVDDLLGHPVGRDGSLRMRLVDGKCFRGGFAIDGSAAGGHDDLAGSTFARRFDHVQRTHHVHVGIEERSCDRHPNIGLRGKVEHHFRRMLGKDLEEAGIADVDVMHREAVPEIAARTFEIRSLSAPHVVDNGHAVAFGQKSVDKSRADESGSAGDESVHIRILRGRVRLRGGHRRGRLGSFRRPCNRAPRIQRQPRLRHR</sequence>
<evidence type="ECO:0000313" key="2">
    <source>
        <dbReference type="EMBL" id="CAB4615613.1"/>
    </source>
</evidence>
<dbReference type="EMBL" id="CAEZUP010000061">
    <property type="protein sequence ID" value="CAB4615613.1"/>
    <property type="molecule type" value="Genomic_DNA"/>
</dbReference>
<evidence type="ECO:0000256" key="1">
    <source>
        <dbReference type="SAM" id="MobiDB-lite"/>
    </source>
</evidence>
<dbReference type="AlphaFoldDB" id="A0A6J6HST1"/>